<feature type="compositionally biased region" description="Pro residues" evidence="1">
    <location>
        <begin position="216"/>
        <end position="225"/>
    </location>
</feature>
<feature type="region of interest" description="Disordered" evidence="1">
    <location>
        <begin position="26"/>
        <end position="110"/>
    </location>
</feature>
<feature type="compositionally biased region" description="Basic and acidic residues" evidence="1">
    <location>
        <begin position="395"/>
        <end position="406"/>
    </location>
</feature>
<feature type="compositionally biased region" description="Polar residues" evidence="1">
    <location>
        <begin position="283"/>
        <end position="299"/>
    </location>
</feature>
<feature type="region of interest" description="Disordered" evidence="1">
    <location>
        <begin position="140"/>
        <end position="159"/>
    </location>
</feature>
<dbReference type="Proteomes" id="UP000092154">
    <property type="component" value="Unassembled WGS sequence"/>
</dbReference>
<name>A0A1B7MUB5_9AGAM</name>
<feature type="transmembrane region" description="Helical" evidence="2">
    <location>
        <begin position="163"/>
        <end position="186"/>
    </location>
</feature>
<keyword evidence="2" id="KW-1133">Transmembrane helix</keyword>
<accession>A0A1B7MUB5</accession>
<feature type="region of interest" description="Disordered" evidence="1">
    <location>
        <begin position="205"/>
        <end position="229"/>
    </location>
</feature>
<keyword evidence="2" id="KW-0472">Membrane</keyword>
<organism evidence="3 4">
    <name type="scientific">Rhizopogon vinicolor AM-OR11-026</name>
    <dbReference type="NCBI Taxonomy" id="1314800"/>
    <lineage>
        <taxon>Eukaryota</taxon>
        <taxon>Fungi</taxon>
        <taxon>Dikarya</taxon>
        <taxon>Basidiomycota</taxon>
        <taxon>Agaricomycotina</taxon>
        <taxon>Agaricomycetes</taxon>
        <taxon>Agaricomycetidae</taxon>
        <taxon>Boletales</taxon>
        <taxon>Suillineae</taxon>
        <taxon>Rhizopogonaceae</taxon>
        <taxon>Rhizopogon</taxon>
    </lineage>
</organism>
<sequence length="421" mass="43626">MTVHVGHGAFNKLHRLAARYSPTFPGESVLSSSTSTSAAAKQTSATPSSATPATATTATSPTSAPQQQTATSATSATSSSSASSSSAISSSTSSTSTSTTSSTTTKSSSLVLQTPLSSSPVVVTVHSTFIATGVTGATLGASSTTSATPSSTSSSSGSINTSAVVGGIAGTLVGLAVLGFLVMWCIRRKRTSYEDEWSATDFKRQSAMLVDDPPEPKPSYNPRPPTIIERHNTSPALAAQRNYPQNFYGGYGQQAAYGPSDVRHGGSPPPMQQRGYAPREDTSQLTRQPSSATYLSRQPTAAGYGIPNDPQAHYVDLNRSSVTPFQAAQYADISRQLGASPNAAMAPLKPVDAAPLPSPFDDAAEEEYSPHDAPRAPSPAHVSGSSVAESAPVPRGREITNTKRPDTVYTMYEEGDAYDGF</sequence>
<gene>
    <name evidence="3" type="ORF">K503DRAFT_784521</name>
</gene>
<proteinExistence type="predicted"/>
<dbReference type="STRING" id="1314800.A0A1B7MUB5"/>
<evidence type="ECO:0000256" key="1">
    <source>
        <dbReference type="SAM" id="MobiDB-lite"/>
    </source>
</evidence>
<keyword evidence="2" id="KW-0812">Transmembrane</keyword>
<keyword evidence="4" id="KW-1185">Reference proteome</keyword>
<dbReference type="EMBL" id="KV448434">
    <property type="protein sequence ID" value="OAX36208.1"/>
    <property type="molecule type" value="Genomic_DNA"/>
</dbReference>
<evidence type="ECO:0000313" key="3">
    <source>
        <dbReference type="EMBL" id="OAX36208.1"/>
    </source>
</evidence>
<evidence type="ECO:0000313" key="4">
    <source>
        <dbReference type="Proteomes" id="UP000092154"/>
    </source>
</evidence>
<reference evidence="3 4" key="1">
    <citation type="submission" date="2016-06" db="EMBL/GenBank/DDBJ databases">
        <title>Comparative genomics of the ectomycorrhizal sister species Rhizopogon vinicolor and Rhizopogon vesiculosus (Basidiomycota: Boletales) reveals a divergence of the mating type B locus.</title>
        <authorList>
            <consortium name="DOE Joint Genome Institute"/>
            <person name="Mujic A.B."/>
            <person name="Kuo A."/>
            <person name="Tritt A."/>
            <person name="Lipzen A."/>
            <person name="Chen C."/>
            <person name="Johnson J."/>
            <person name="Sharma A."/>
            <person name="Barry K."/>
            <person name="Grigoriev I.V."/>
            <person name="Spatafora J.W."/>
        </authorList>
    </citation>
    <scope>NUCLEOTIDE SEQUENCE [LARGE SCALE GENOMIC DNA]</scope>
    <source>
        <strain evidence="3 4">AM-OR11-026</strain>
    </source>
</reference>
<dbReference type="OrthoDB" id="3263296at2759"/>
<feature type="region of interest" description="Disordered" evidence="1">
    <location>
        <begin position="347"/>
        <end position="408"/>
    </location>
</feature>
<feature type="region of interest" description="Disordered" evidence="1">
    <location>
        <begin position="254"/>
        <end position="308"/>
    </location>
</feature>
<evidence type="ECO:0000256" key="2">
    <source>
        <dbReference type="SAM" id="Phobius"/>
    </source>
</evidence>
<dbReference type="AlphaFoldDB" id="A0A1B7MUB5"/>
<protein>
    <submittedName>
        <fullName evidence="3">Uncharacterized protein</fullName>
    </submittedName>
</protein>
<feature type="compositionally biased region" description="Low complexity" evidence="1">
    <location>
        <begin position="31"/>
        <end position="110"/>
    </location>
</feature>
<dbReference type="InParanoid" id="A0A1B7MUB5"/>